<dbReference type="InterPro" id="IPR011608">
    <property type="entry name" value="PRD"/>
</dbReference>
<dbReference type="Proteomes" id="UP001079657">
    <property type="component" value="Unassembled WGS sequence"/>
</dbReference>
<organism evidence="9 10">
    <name type="scientific">Clostridium ganghwense</name>
    <dbReference type="NCBI Taxonomy" id="312089"/>
    <lineage>
        <taxon>Bacteria</taxon>
        <taxon>Bacillati</taxon>
        <taxon>Bacillota</taxon>
        <taxon>Clostridia</taxon>
        <taxon>Eubacteriales</taxon>
        <taxon>Clostridiaceae</taxon>
        <taxon>Clostridium</taxon>
    </lineage>
</organism>
<dbReference type="SUPFAM" id="SSF63520">
    <property type="entry name" value="PTS-regulatory domain, PRD"/>
    <property type="match status" value="2"/>
</dbReference>
<dbReference type="PROSITE" id="PS51099">
    <property type="entry name" value="PTS_EIIB_TYPE_2"/>
    <property type="match status" value="1"/>
</dbReference>
<dbReference type="InterPro" id="IPR002178">
    <property type="entry name" value="PTS_EIIA_type-2_dom"/>
</dbReference>
<dbReference type="InterPro" id="IPR013011">
    <property type="entry name" value="PTS_EIIB_2"/>
</dbReference>
<dbReference type="InterPro" id="IPR036634">
    <property type="entry name" value="PRD_sf"/>
</dbReference>
<evidence type="ECO:0000256" key="2">
    <source>
        <dbReference type="ARBA" id="ARBA00022737"/>
    </source>
</evidence>
<dbReference type="Pfam" id="PF00874">
    <property type="entry name" value="PRD"/>
    <property type="match status" value="2"/>
</dbReference>
<keyword evidence="1" id="KW-0808">Transferase</keyword>
<keyword evidence="5" id="KW-0804">Transcription</keyword>
<protein>
    <submittedName>
        <fullName evidence="9">BglG family transcription antiterminator</fullName>
    </submittedName>
</protein>
<evidence type="ECO:0000259" key="7">
    <source>
        <dbReference type="PROSITE" id="PS51099"/>
    </source>
</evidence>
<evidence type="ECO:0000259" key="8">
    <source>
        <dbReference type="PROSITE" id="PS51372"/>
    </source>
</evidence>
<gene>
    <name evidence="9" type="ORF">OXH55_01685</name>
</gene>
<dbReference type="InterPro" id="IPR013196">
    <property type="entry name" value="HTH_11"/>
</dbReference>
<dbReference type="SUPFAM" id="SSF52794">
    <property type="entry name" value="PTS system IIB component-like"/>
    <property type="match status" value="1"/>
</dbReference>
<dbReference type="PROSITE" id="PS51094">
    <property type="entry name" value="PTS_EIIA_TYPE_2"/>
    <property type="match status" value="1"/>
</dbReference>
<evidence type="ECO:0000256" key="5">
    <source>
        <dbReference type="ARBA" id="ARBA00023163"/>
    </source>
</evidence>
<dbReference type="Pfam" id="PF08279">
    <property type="entry name" value="HTH_11"/>
    <property type="match status" value="1"/>
</dbReference>
<dbReference type="InterPro" id="IPR036388">
    <property type="entry name" value="WH-like_DNA-bd_sf"/>
</dbReference>
<dbReference type="SUPFAM" id="SSF55804">
    <property type="entry name" value="Phoshotransferase/anion transport protein"/>
    <property type="match status" value="1"/>
</dbReference>
<feature type="domain" description="PTS EIIA type-2" evidence="6">
    <location>
        <begin position="515"/>
        <end position="652"/>
    </location>
</feature>
<dbReference type="InterPro" id="IPR003501">
    <property type="entry name" value="PTS_EIIB_2/3"/>
</dbReference>
<name>A0ABT4CM90_9CLOT</name>
<feature type="domain" description="PTS EIIB type-2" evidence="7">
    <location>
        <begin position="415"/>
        <end position="510"/>
    </location>
</feature>
<dbReference type="Pfam" id="PF02302">
    <property type="entry name" value="PTS_IIB"/>
    <property type="match status" value="1"/>
</dbReference>
<dbReference type="PROSITE" id="PS51372">
    <property type="entry name" value="PRD_2"/>
    <property type="match status" value="2"/>
</dbReference>
<feature type="domain" description="PRD" evidence="8">
    <location>
        <begin position="302"/>
        <end position="409"/>
    </location>
</feature>
<proteinExistence type="predicted"/>
<dbReference type="Gene3D" id="1.10.1790.10">
    <property type="entry name" value="PRD domain"/>
    <property type="match status" value="2"/>
</dbReference>
<evidence type="ECO:0000313" key="9">
    <source>
        <dbReference type="EMBL" id="MCY6369356.1"/>
    </source>
</evidence>
<evidence type="ECO:0000313" key="10">
    <source>
        <dbReference type="Proteomes" id="UP001079657"/>
    </source>
</evidence>
<dbReference type="PANTHER" id="PTHR30185:SF13">
    <property type="entry name" value="LICABCH OPERON REGULATOR-RELATED"/>
    <property type="match status" value="1"/>
</dbReference>
<keyword evidence="10" id="KW-1185">Reference proteome</keyword>
<dbReference type="Pfam" id="PF00359">
    <property type="entry name" value="PTS_EIIA_2"/>
    <property type="match status" value="1"/>
</dbReference>
<dbReference type="Gene3D" id="3.40.50.2300">
    <property type="match status" value="1"/>
</dbReference>
<dbReference type="Gene3D" id="3.40.930.10">
    <property type="entry name" value="Mannitol-specific EII, Chain A"/>
    <property type="match status" value="1"/>
</dbReference>
<evidence type="ECO:0000256" key="4">
    <source>
        <dbReference type="ARBA" id="ARBA00023159"/>
    </source>
</evidence>
<dbReference type="RefSeq" id="WP_268047679.1">
    <property type="nucleotide sequence ID" value="NZ_JAPQES010000001.1"/>
</dbReference>
<keyword evidence="2" id="KW-0677">Repeat</keyword>
<dbReference type="InterPro" id="IPR007737">
    <property type="entry name" value="Mga_HTH"/>
</dbReference>
<dbReference type="InterPro" id="IPR016152">
    <property type="entry name" value="PTrfase/Anion_transptr"/>
</dbReference>
<dbReference type="Pfam" id="PF05043">
    <property type="entry name" value="Mga"/>
    <property type="match status" value="1"/>
</dbReference>
<dbReference type="EMBL" id="JAPQES010000001">
    <property type="protein sequence ID" value="MCY6369356.1"/>
    <property type="molecule type" value="Genomic_DNA"/>
</dbReference>
<dbReference type="InterPro" id="IPR050661">
    <property type="entry name" value="BglG_antiterminators"/>
</dbReference>
<evidence type="ECO:0000256" key="3">
    <source>
        <dbReference type="ARBA" id="ARBA00023015"/>
    </source>
</evidence>
<keyword evidence="3" id="KW-0805">Transcription regulation</keyword>
<accession>A0ABT4CM90</accession>
<reference evidence="9" key="1">
    <citation type="submission" date="2022-12" db="EMBL/GenBank/DDBJ databases">
        <authorList>
            <person name="Wang J."/>
        </authorList>
    </citation>
    <scope>NUCLEOTIDE SEQUENCE</scope>
    <source>
        <strain evidence="9">HY-42-06</strain>
    </source>
</reference>
<keyword evidence="4" id="KW-0010">Activator</keyword>
<comment type="caution">
    <text evidence="9">The sequence shown here is derived from an EMBL/GenBank/DDBJ whole genome shotgun (WGS) entry which is preliminary data.</text>
</comment>
<dbReference type="PROSITE" id="PS00372">
    <property type="entry name" value="PTS_EIIA_TYPE_2_HIS"/>
    <property type="match status" value="1"/>
</dbReference>
<feature type="domain" description="PRD" evidence="8">
    <location>
        <begin position="192"/>
        <end position="296"/>
    </location>
</feature>
<sequence>MINERELKIINFLIDKDHYITGEEISSFIGISSKTLRVDVKNINQKLKAINTEIACVKGRGYILDTLDKNAFNRELVKLYEEKVNNKNFIPTTANGRTAYIIKRLLILELKENKGITHSELCDELYISLTTLKSDLITVKKKLHKFNIQILKDGLRGIALKGSEDDLRSCISYFIFRWDENDIVDLENVQAIFNKDKAKQIEEILIKSINKNGITITDMSFYNLLIHILIAIKRIENENTVQVVEFIDELKNTFEFQVAKNIANSIFEVTQTELPKEEIYYITQHLYTRKIIDNAREQQEIDVQDEYNVLVKEILEEIEEAIGIDFKNDKVLIWSLATHLKSSINRIKFDMHITNDMLQEIKKTYSFAYKIASISGNYLEKKIGKEINEDEIGFICLHFAASLQRLKGEKGKNKLRTLIICASGLGTSMILSAKIKSDVNNKIEIVKVLPLNELTSVNKESYDLIISTIKIDANAYGVQDKKVIYVSPILKPKDMCYIKDFVEESSDEFLLRFLEFTEEELFFVDKDFKTKEEILNFMLEEMVSKEYLNEEDKAYFFKRENISSTEIGNLIAIPHAIDINPEISKVCILVNKKPIQWEEENVRLVILMSIEKELYLEFGEILENLYTQFSDEEKVIKLVNSRNYKEFIKLLR</sequence>
<evidence type="ECO:0000259" key="6">
    <source>
        <dbReference type="PROSITE" id="PS51094"/>
    </source>
</evidence>
<dbReference type="PANTHER" id="PTHR30185">
    <property type="entry name" value="CRYPTIC BETA-GLUCOSIDE BGL OPERON ANTITERMINATOR"/>
    <property type="match status" value="1"/>
</dbReference>
<dbReference type="InterPro" id="IPR036095">
    <property type="entry name" value="PTS_EIIB-like_sf"/>
</dbReference>
<evidence type="ECO:0000256" key="1">
    <source>
        <dbReference type="ARBA" id="ARBA00022679"/>
    </source>
</evidence>
<dbReference type="CDD" id="cd05568">
    <property type="entry name" value="PTS_IIB_bgl_like"/>
    <property type="match status" value="1"/>
</dbReference>
<dbReference type="Gene3D" id="1.10.10.10">
    <property type="entry name" value="Winged helix-like DNA-binding domain superfamily/Winged helix DNA-binding domain"/>
    <property type="match status" value="1"/>
</dbReference>